<evidence type="ECO:0000313" key="18">
    <source>
        <dbReference type="Proteomes" id="UP000028839"/>
    </source>
</evidence>
<keyword evidence="10" id="KW-0408">Iron</keyword>
<evidence type="ECO:0000256" key="7">
    <source>
        <dbReference type="ARBA" id="ARBA00022691"/>
    </source>
</evidence>
<feature type="binding site" evidence="14">
    <location>
        <position position="123"/>
    </location>
    <ligand>
        <name>[4Fe-4S] cluster</name>
        <dbReference type="ChEBI" id="CHEBI:49883"/>
        <note>4Fe-4S-S-AdoMet</note>
    </ligand>
</feature>
<evidence type="ECO:0000256" key="8">
    <source>
        <dbReference type="ARBA" id="ARBA00022723"/>
    </source>
</evidence>
<dbReference type="PIRSF" id="PIRSF004911">
    <property type="entry name" value="DUF160"/>
    <property type="match status" value="1"/>
</dbReference>
<keyword evidence="8 14" id="KW-0479">Metal-binding</keyword>
<evidence type="ECO:0000256" key="10">
    <source>
        <dbReference type="ARBA" id="ARBA00023004"/>
    </source>
</evidence>
<dbReference type="CDD" id="cd01335">
    <property type="entry name" value="Radical_SAM"/>
    <property type="match status" value="1"/>
</dbReference>
<evidence type="ECO:0000256" key="11">
    <source>
        <dbReference type="ARBA" id="ARBA00023014"/>
    </source>
</evidence>
<evidence type="ECO:0000256" key="3">
    <source>
        <dbReference type="ARBA" id="ARBA00001966"/>
    </source>
</evidence>
<evidence type="ECO:0000256" key="6">
    <source>
        <dbReference type="ARBA" id="ARBA00022485"/>
    </source>
</evidence>
<keyword evidence="9 15" id="KW-0663">Pyridoxal phosphate</keyword>
<dbReference type="SFLD" id="SFLDG01070">
    <property type="entry name" value="PLP-dependent"/>
    <property type="match status" value="1"/>
</dbReference>
<dbReference type="OrthoDB" id="9770937at2"/>
<feature type="domain" description="Radical SAM core" evidence="16">
    <location>
        <begin position="104"/>
        <end position="329"/>
    </location>
</feature>
<proteinExistence type="inferred from homology"/>
<evidence type="ECO:0000256" key="15">
    <source>
        <dbReference type="PIRSR" id="PIRSR603739-50"/>
    </source>
</evidence>
<dbReference type="GO" id="GO:0046872">
    <property type="term" value="F:metal ion binding"/>
    <property type="evidence" value="ECO:0007669"/>
    <property type="project" value="UniProtKB-KW"/>
</dbReference>
<dbReference type="InterPro" id="IPR003739">
    <property type="entry name" value="Lys_aminomutase/Glu_NH3_mut"/>
</dbReference>
<keyword evidence="12" id="KW-0413">Isomerase</keyword>
<sequence>MITQSSHLLQKPVWQAALSQAVRNPQELLELTGLDNHPQIASEATRRQFPLRVPRSYIARMKKGDPNDPLFRQVFPLHAEDQISPGFNTDPVGDLAAMPAPGVLQKYTGRVLLVATGACAIHCRYCFRRHFPYGDHNPAQEHWKRALQYIAQNQSIREVILSGGDPLTLADNRLAELAQTLATISHVKRLRIHTRLPVVLPERVDHHLLQWLEGTSLQKVVVIHANHVNELDDRVAAALNDLSRAGCRLFNQTVLLRGINDKVSALSDLSEGLFDTGVLPYYLHLLDKVQGAAHFEVDIITAQRLHRTLRARLPGYLVPLLVQEQAGAPSKLPRS</sequence>
<dbReference type="EMBL" id="JPGN01000079">
    <property type="protein sequence ID" value="KFI18504.1"/>
    <property type="molecule type" value="Genomic_DNA"/>
</dbReference>
<comment type="catalytic activity">
    <reaction evidence="1">
        <text>L-lysine = D-beta-lysine</text>
        <dbReference type="Rhea" id="RHEA:44148"/>
        <dbReference type="ChEBI" id="CHEBI:32551"/>
        <dbReference type="ChEBI" id="CHEBI:84138"/>
    </reaction>
</comment>
<dbReference type="NCBIfam" id="TIGR00238">
    <property type="entry name" value="KamA family radical SAM protein"/>
    <property type="match status" value="1"/>
</dbReference>
<accession>A0A0E2YZ61</accession>
<gene>
    <name evidence="17" type="ORF">IB75_13960</name>
</gene>
<evidence type="ECO:0000256" key="1">
    <source>
        <dbReference type="ARBA" id="ARBA00001352"/>
    </source>
</evidence>
<evidence type="ECO:0000256" key="14">
    <source>
        <dbReference type="PIRSR" id="PIRSR004911-1"/>
    </source>
</evidence>
<comment type="caution">
    <text evidence="17">The sequence shown here is derived from an EMBL/GenBank/DDBJ whole genome shotgun (WGS) entry which is preliminary data.</text>
</comment>
<dbReference type="AlphaFoldDB" id="A0A0E2YZ61"/>
<evidence type="ECO:0000256" key="12">
    <source>
        <dbReference type="ARBA" id="ARBA00023235"/>
    </source>
</evidence>
<feature type="binding site" evidence="14">
    <location>
        <position position="119"/>
    </location>
    <ligand>
        <name>[4Fe-4S] cluster</name>
        <dbReference type="ChEBI" id="CHEBI:49883"/>
        <note>4Fe-4S-S-AdoMet</note>
    </ligand>
</feature>
<dbReference type="HOGENOM" id="CLU_032161_2_0_6"/>
<dbReference type="GO" id="GO:0016853">
    <property type="term" value="F:isomerase activity"/>
    <property type="evidence" value="ECO:0007669"/>
    <property type="project" value="UniProtKB-KW"/>
</dbReference>
<dbReference type="SUPFAM" id="SSF102114">
    <property type="entry name" value="Radical SAM enzymes"/>
    <property type="match status" value="1"/>
</dbReference>
<dbReference type="NCBIfam" id="TIGR03821">
    <property type="entry name" value="EFP_modif_epmB"/>
    <property type="match status" value="1"/>
</dbReference>
<evidence type="ECO:0000256" key="5">
    <source>
        <dbReference type="ARBA" id="ARBA00022363"/>
    </source>
</evidence>
<evidence type="ECO:0000259" key="16">
    <source>
        <dbReference type="PROSITE" id="PS51918"/>
    </source>
</evidence>
<keyword evidence="11 14" id="KW-0411">Iron-sulfur</keyword>
<dbReference type="SFLD" id="SFLDF00314">
    <property type="entry name" value="L-lysine_2_3-aminomutase_(yjeK"/>
    <property type="match status" value="1"/>
</dbReference>
<evidence type="ECO:0000313" key="17">
    <source>
        <dbReference type="EMBL" id="KFI18504.1"/>
    </source>
</evidence>
<comment type="cofactor">
    <cofactor evidence="3">
        <name>[4Fe-4S] cluster</name>
        <dbReference type="ChEBI" id="CHEBI:49883"/>
    </cofactor>
</comment>
<comment type="cofactor">
    <cofactor evidence="2 15">
        <name>pyridoxal 5'-phosphate</name>
        <dbReference type="ChEBI" id="CHEBI:597326"/>
    </cofactor>
</comment>
<dbReference type="PROSITE" id="PS51918">
    <property type="entry name" value="RADICAL_SAM"/>
    <property type="match status" value="1"/>
</dbReference>
<evidence type="ECO:0000256" key="4">
    <source>
        <dbReference type="ARBA" id="ARBA00008703"/>
    </source>
</evidence>
<evidence type="ECO:0000256" key="9">
    <source>
        <dbReference type="ARBA" id="ARBA00022898"/>
    </source>
</evidence>
<keyword evidence="6 14" id="KW-0004">4Fe-4S</keyword>
<reference evidence="17 18" key="1">
    <citation type="submission" date="2014-07" db="EMBL/GenBank/DDBJ databases">
        <title>Comparative analysis of Nitrosococcus oceani genome inventories of strains from Pacific and Atlantic gyres.</title>
        <authorList>
            <person name="Lim C.K."/>
            <person name="Wang L."/>
            <person name="Sayavedra-Soto L.A."/>
            <person name="Klotz M.G."/>
        </authorList>
    </citation>
    <scope>NUCLEOTIDE SEQUENCE [LARGE SCALE GENOMIC DNA]</scope>
    <source>
        <strain evidence="17 18">C-27</strain>
    </source>
</reference>
<organism evidence="17 18">
    <name type="scientific">Nitrosococcus oceani C-27</name>
    <dbReference type="NCBI Taxonomy" id="314279"/>
    <lineage>
        <taxon>Bacteria</taxon>
        <taxon>Pseudomonadati</taxon>
        <taxon>Pseudomonadota</taxon>
        <taxon>Gammaproteobacteria</taxon>
        <taxon>Chromatiales</taxon>
        <taxon>Chromatiaceae</taxon>
        <taxon>Nitrosococcus</taxon>
    </lineage>
</organism>
<dbReference type="Pfam" id="PF04055">
    <property type="entry name" value="Radical_SAM"/>
    <property type="match status" value="1"/>
</dbReference>
<keyword evidence="7" id="KW-0949">S-adenosyl-L-methionine</keyword>
<dbReference type="InterPro" id="IPR013785">
    <property type="entry name" value="Aldolase_TIM"/>
</dbReference>
<dbReference type="InterPro" id="IPR022462">
    <property type="entry name" value="EpmB"/>
</dbReference>
<dbReference type="GO" id="GO:0051539">
    <property type="term" value="F:4 iron, 4 sulfur cluster binding"/>
    <property type="evidence" value="ECO:0007669"/>
    <property type="project" value="UniProtKB-KW"/>
</dbReference>
<dbReference type="InterPro" id="IPR007197">
    <property type="entry name" value="rSAM"/>
</dbReference>
<dbReference type="PANTHER" id="PTHR30538:SF1">
    <property type="entry name" value="L-LYSINE 2,3-AMINOMUTASE"/>
    <property type="match status" value="1"/>
</dbReference>
<dbReference type="Gene3D" id="3.20.20.70">
    <property type="entry name" value="Aldolase class I"/>
    <property type="match status" value="1"/>
</dbReference>
<name>A0A0E2YZ61_9GAMM</name>
<dbReference type="SFLD" id="SFLDS00029">
    <property type="entry name" value="Radical_SAM"/>
    <property type="match status" value="1"/>
</dbReference>
<dbReference type="InterPro" id="IPR058240">
    <property type="entry name" value="rSAM_sf"/>
</dbReference>
<feature type="modified residue" description="N6-(pyridoxal phosphate)lysine" evidence="15">
    <location>
        <position position="331"/>
    </location>
</feature>
<evidence type="ECO:0000256" key="13">
    <source>
        <dbReference type="ARBA" id="ARBA00030756"/>
    </source>
</evidence>
<dbReference type="Proteomes" id="UP000028839">
    <property type="component" value="Unassembled WGS sequence"/>
</dbReference>
<feature type="binding site" evidence="14">
    <location>
        <position position="126"/>
    </location>
    <ligand>
        <name>[4Fe-4S] cluster</name>
        <dbReference type="ChEBI" id="CHEBI:49883"/>
        <note>4Fe-4S-S-AdoMet</note>
    </ligand>
</feature>
<evidence type="ECO:0000256" key="2">
    <source>
        <dbReference type="ARBA" id="ARBA00001933"/>
    </source>
</evidence>
<protein>
    <recommendedName>
        <fullName evidence="5">L-lysine 2,3-aminomutase</fullName>
    </recommendedName>
    <alternativeName>
        <fullName evidence="13">EF-P post-translational modification enzyme B</fullName>
    </alternativeName>
</protein>
<dbReference type="PANTHER" id="PTHR30538">
    <property type="entry name" value="LYSINE 2,3-AMINOMUTASE-RELATED"/>
    <property type="match status" value="1"/>
</dbReference>
<comment type="similarity">
    <text evidence="4">Belongs to the radical SAM superfamily. KamA family.</text>
</comment>